<sequence length="198" mass="22197">SPRESHACAIKQILRYFKGTTSFGIKYSYNNDMKLVGYSDSSHNVDIDDGQSTTGHVFYLGTSPITCCLQKQTTVALSLCEAELMAATTAVCQAIWLRELLAKVTGLERQKVIIRVDNKSANALSKNLVFHGRSKHIHTRYHFIRGCVENEQVMVEHVSRKNQRADSLTKALACIRFKEMRSLLGVQELPSSTQNFKG</sequence>
<protein>
    <submittedName>
        <fullName evidence="1">Uncharacterized mitochondrial protein AtMg00810-like</fullName>
    </submittedName>
</protein>
<gene>
    <name evidence="1" type="ORF">Tci_851671</name>
</gene>
<feature type="non-terminal residue" evidence="1">
    <location>
        <position position="1"/>
    </location>
</feature>
<dbReference type="PANTHER" id="PTHR11439:SF480">
    <property type="entry name" value="REVERSE TRANSCRIPTASE TY1_COPIA-TYPE DOMAIN-CONTAINING PROTEIN"/>
    <property type="match status" value="1"/>
</dbReference>
<dbReference type="PANTHER" id="PTHR11439">
    <property type="entry name" value="GAG-POL-RELATED RETROTRANSPOSON"/>
    <property type="match status" value="1"/>
</dbReference>
<evidence type="ECO:0000313" key="1">
    <source>
        <dbReference type="EMBL" id="GFC79701.1"/>
    </source>
</evidence>
<dbReference type="CDD" id="cd09272">
    <property type="entry name" value="RNase_HI_RT_Ty1"/>
    <property type="match status" value="1"/>
</dbReference>
<proteinExistence type="predicted"/>
<comment type="caution">
    <text evidence="1">The sequence shown here is derived from an EMBL/GenBank/DDBJ whole genome shotgun (WGS) entry which is preliminary data.</text>
</comment>
<name>A0A699RB02_TANCI</name>
<reference evidence="1" key="1">
    <citation type="journal article" date="2019" name="Sci. Rep.">
        <title>Draft genome of Tanacetum cinerariifolium, the natural source of mosquito coil.</title>
        <authorList>
            <person name="Yamashiro T."/>
            <person name="Shiraishi A."/>
            <person name="Satake H."/>
            <person name="Nakayama K."/>
        </authorList>
    </citation>
    <scope>NUCLEOTIDE SEQUENCE</scope>
</reference>
<accession>A0A699RB02</accession>
<dbReference type="AlphaFoldDB" id="A0A699RB02"/>
<dbReference type="EMBL" id="BKCJ011071641">
    <property type="protein sequence ID" value="GFC79701.1"/>
    <property type="molecule type" value="Genomic_DNA"/>
</dbReference>
<organism evidence="1">
    <name type="scientific">Tanacetum cinerariifolium</name>
    <name type="common">Dalmatian daisy</name>
    <name type="synonym">Chrysanthemum cinerariifolium</name>
    <dbReference type="NCBI Taxonomy" id="118510"/>
    <lineage>
        <taxon>Eukaryota</taxon>
        <taxon>Viridiplantae</taxon>
        <taxon>Streptophyta</taxon>
        <taxon>Embryophyta</taxon>
        <taxon>Tracheophyta</taxon>
        <taxon>Spermatophyta</taxon>
        <taxon>Magnoliopsida</taxon>
        <taxon>eudicotyledons</taxon>
        <taxon>Gunneridae</taxon>
        <taxon>Pentapetalae</taxon>
        <taxon>asterids</taxon>
        <taxon>campanulids</taxon>
        <taxon>Asterales</taxon>
        <taxon>Asteraceae</taxon>
        <taxon>Asteroideae</taxon>
        <taxon>Anthemideae</taxon>
        <taxon>Anthemidinae</taxon>
        <taxon>Tanacetum</taxon>
    </lineage>
</organism>